<keyword evidence="9" id="KW-0663">Pyridoxal phosphate</keyword>
<dbReference type="GO" id="GO:0042853">
    <property type="term" value="P:L-alanine catabolic process"/>
    <property type="evidence" value="ECO:0007669"/>
    <property type="project" value="UniProtKB-UniPathway"/>
</dbReference>
<evidence type="ECO:0000256" key="6">
    <source>
        <dbReference type="ARBA" id="ARBA00022576"/>
    </source>
</evidence>
<evidence type="ECO:0000256" key="5">
    <source>
        <dbReference type="ARBA" id="ARBA00022512"/>
    </source>
</evidence>
<evidence type="ECO:0000256" key="9">
    <source>
        <dbReference type="ARBA" id="ARBA00022898"/>
    </source>
</evidence>
<evidence type="ECO:0000256" key="2">
    <source>
        <dbReference type="ARBA" id="ARBA00004191"/>
    </source>
</evidence>
<evidence type="ECO:0000256" key="15">
    <source>
        <dbReference type="RuleBase" id="RU000589"/>
    </source>
</evidence>
<dbReference type="PANTHER" id="PTHR11751">
    <property type="entry name" value="ALANINE AMINOTRANSFERASE"/>
    <property type="match status" value="1"/>
</dbReference>
<dbReference type="InterPro" id="IPR015424">
    <property type="entry name" value="PyrdxlP-dep_Trfase"/>
</dbReference>
<keyword evidence="17" id="KW-1133">Transmembrane helix</keyword>
<comment type="subcellular location">
    <subcellularLocation>
        <location evidence="2">Secreted</location>
        <location evidence="2">Cell wall</location>
    </subcellularLocation>
</comment>
<comment type="pathway">
    <text evidence="11">Amino-acid degradation; L-alanine degradation via transaminase pathway; pyruvate from L-alanine: step 1/1.</text>
</comment>
<dbReference type="InterPro" id="IPR012334">
    <property type="entry name" value="Pectin_lyas_fold"/>
</dbReference>
<keyword evidence="17" id="KW-0812">Transmembrane</keyword>
<keyword evidence="17" id="KW-0472">Membrane</keyword>
<evidence type="ECO:0000256" key="3">
    <source>
        <dbReference type="ARBA" id="ARBA00005184"/>
    </source>
</evidence>
<dbReference type="FunFam" id="3.90.1150.10:FF:000140">
    <property type="entry name" value="alanine aminotransferase 1"/>
    <property type="match status" value="1"/>
</dbReference>
<evidence type="ECO:0000256" key="14">
    <source>
        <dbReference type="PROSITE-ProRule" id="PRU10040"/>
    </source>
</evidence>
<dbReference type="InterPro" id="IPR011050">
    <property type="entry name" value="Pectin_lyase_fold/virulence"/>
</dbReference>
<dbReference type="GO" id="GO:0030170">
    <property type="term" value="F:pyridoxal phosphate binding"/>
    <property type="evidence" value="ECO:0007669"/>
    <property type="project" value="InterPro"/>
</dbReference>
<evidence type="ECO:0000256" key="13">
    <source>
        <dbReference type="ARBA" id="ARBA00025785"/>
    </source>
</evidence>
<gene>
    <name evidence="20" type="ORF">GH714_018055</name>
</gene>
<dbReference type="Proteomes" id="UP000467840">
    <property type="component" value="Chromosome 4"/>
</dbReference>
<dbReference type="InterPro" id="IPR004839">
    <property type="entry name" value="Aminotransferase_I/II_large"/>
</dbReference>
<dbReference type="Gene3D" id="3.40.640.10">
    <property type="entry name" value="Type I PLP-dependent aspartate aminotransferase-like (Major domain)"/>
    <property type="match status" value="1"/>
</dbReference>
<dbReference type="GO" id="GO:0042545">
    <property type="term" value="P:cell wall modification"/>
    <property type="evidence" value="ECO:0007669"/>
    <property type="project" value="UniProtKB-UniRule"/>
</dbReference>
<keyword evidence="10 15" id="KW-0063">Aspartyl esterase</keyword>
<dbReference type="Gene3D" id="2.160.20.10">
    <property type="entry name" value="Single-stranded right-handed beta-helix, Pectin lyase-like"/>
    <property type="match status" value="2"/>
</dbReference>
<evidence type="ECO:0000256" key="8">
    <source>
        <dbReference type="ARBA" id="ARBA00022801"/>
    </source>
</evidence>
<dbReference type="CDD" id="cd00609">
    <property type="entry name" value="AAT_like"/>
    <property type="match status" value="1"/>
</dbReference>
<evidence type="ECO:0000256" key="4">
    <source>
        <dbReference type="ARBA" id="ARBA00011738"/>
    </source>
</evidence>
<evidence type="ECO:0000313" key="21">
    <source>
        <dbReference type="Proteomes" id="UP000467840"/>
    </source>
</evidence>
<comment type="caution">
    <text evidence="20">The sequence shown here is derived from an EMBL/GenBank/DDBJ whole genome shotgun (WGS) entry which is preliminary data.</text>
</comment>
<dbReference type="EMBL" id="JAAGAX010000010">
    <property type="protein sequence ID" value="KAF2300892.1"/>
    <property type="molecule type" value="Genomic_DNA"/>
</dbReference>
<keyword evidence="5" id="KW-0964">Secreted</keyword>
<evidence type="ECO:0000256" key="7">
    <source>
        <dbReference type="ARBA" id="ARBA00022679"/>
    </source>
</evidence>
<reference evidence="20 21" key="1">
    <citation type="journal article" date="2020" name="Mol. Plant">
        <title>The Chromosome-Based Rubber Tree Genome Provides New Insights into Spurge Genome Evolution and Rubber Biosynthesis.</title>
        <authorList>
            <person name="Liu J."/>
            <person name="Shi C."/>
            <person name="Shi C.C."/>
            <person name="Li W."/>
            <person name="Zhang Q.J."/>
            <person name="Zhang Y."/>
            <person name="Li K."/>
            <person name="Lu H.F."/>
            <person name="Shi C."/>
            <person name="Zhu S.T."/>
            <person name="Xiao Z.Y."/>
            <person name="Nan H."/>
            <person name="Yue Y."/>
            <person name="Zhu X.G."/>
            <person name="Wu Y."/>
            <person name="Hong X.N."/>
            <person name="Fan G.Y."/>
            <person name="Tong Y."/>
            <person name="Zhang D."/>
            <person name="Mao C.L."/>
            <person name="Liu Y.L."/>
            <person name="Hao S.J."/>
            <person name="Liu W.Q."/>
            <person name="Lv M.Q."/>
            <person name="Zhang H.B."/>
            <person name="Liu Y."/>
            <person name="Hu-Tang G.R."/>
            <person name="Wang J.P."/>
            <person name="Wang J.H."/>
            <person name="Sun Y.H."/>
            <person name="Ni S.B."/>
            <person name="Chen W.B."/>
            <person name="Zhang X.C."/>
            <person name="Jiao Y.N."/>
            <person name="Eichler E.E."/>
            <person name="Li G.H."/>
            <person name="Liu X."/>
            <person name="Gao L.Z."/>
        </authorList>
    </citation>
    <scope>NUCLEOTIDE SEQUENCE [LARGE SCALE GENOMIC DNA]</scope>
    <source>
        <strain evidence="21">cv. GT1</strain>
        <tissue evidence="20">Leaf</tissue>
    </source>
</reference>
<comment type="cofactor">
    <cofactor evidence="1">
        <name>pyridoxal 5'-phosphate</name>
        <dbReference type="ChEBI" id="CHEBI:597326"/>
    </cofactor>
</comment>
<dbReference type="InterPro" id="IPR000070">
    <property type="entry name" value="Pectinesterase_cat"/>
</dbReference>
<organism evidence="20 21">
    <name type="scientific">Hevea brasiliensis</name>
    <name type="common">Para rubber tree</name>
    <name type="synonym">Siphonia brasiliensis</name>
    <dbReference type="NCBI Taxonomy" id="3981"/>
    <lineage>
        <taxon>Eukaryota</taxon>
        <taxon>Viridiplantae</taxon>
        <taxon>Streptophyta</taxon>
        <taxon>Embryophyta</taxon>
        <taxon>Tracheophyta</taxon>
        <taxon>Spermatophyta</taxon>
        <taxon>Magnoliopsida</taxon>
        <taxon>eudicotyledons</taxon>
        <taxon>Gunneridae</taxon>
        <taxon>Pentapetalae</taxon>
        <taxon>rosids</taxon>
        <taxon>fabids</taxon>
        <taxon>Malpighiales</taxon>
        <taxon>Euphorbiaceae</taxon>
        <taxon>Crotonoideae</taxon>
        <taxon>Micrandreae</taxon>
        <taxon>Hevea</taxon>
    </lineage>
</organism>
<feature type="domain" description="Pectinesterase catalytic" evidence="19">
    <location>
        <begin position="3"/>
        <end position="165"/>
    </location>
</feature>
<feature type="active site" evidence="14">
    <location>
        <position position="214"/>
    </location>
</feature>
<dbReference type="PANTHER" id="PTHR11751:SF29">
    <property type="entry name" value="ALANINE TRANSAMINASE"/>
    <property type="match status" value="1"/>
</dbReference>
<dbReference type="AlphaFoldDB" id="A0A6A6LHL1"/>
<dbReference type="GO" id="GO:0004021">
    <property type="term" value="F:L-alanine:2-oxoglutarate aminotransferase activity"/>
    <property type="evidence" value="ECO:0007669"/>
    <property type="project" value="TreeGrafter"/>
</dbReference>
<sequence>MSTNRQFFINCLIAGTVDFIFGNSAAVFQDCDIHARRPNSGQKNMVTAQGRNDPNQNTGIVIQKSRIGATSDLRHVQRSFPTYLGRPWKEYSRTVIMQSVISDVIHPAGWHEWSGNFALSTLFHGEYQNSGAGAGTSNRVKWKGFKVITSATEAQAFTPDRFIAGATKHQTVAFRSGTDMSVYYQCVFDAFQDTLNAHSSRLFRQDCDITGTIDFIFGNADVVFQSCNIQPRQTLANQFNTINAQGKKDPNQNTGISIHKCAFLLWIPTFKPCKPCADAIQRAWQILDQIPGRATGAYSHSQVHMMMQLLIRSEKDGILCPIPQYPLYSASIALHGGSLVPYYLDEATGWGLEISELKKQLEDAKSKGITVRALVVINPGNPTGQVLAEDNQRAIVEFCKQEGLVLLADEKKFHSFKKISRSMGYGEEDICLVSFQSVSKGYYGECGKRGGYMEVTGFSPEVREQIYKVASVNLCSNISGQILASLVMSPPKVGDESYESYSAEKNRILSSLARRAKTLEDAFNSLEGVTCNKAEGAMYLFPCIRLPQKAIKAAEAAKKAPDAFYCQRLLNATGVVVVPGSGFGQVPGTWHFRCTILPQEDKIPAIVSRLTEFHKSFMAEFHD</sequence>
<comment type="catalytic activity">
    <reaction evidence="15">
        <text>[(1-&gt;4)-alpha-D-galacturonosyl methyl ester](n) + n H2O = [(1-&gt;4)-alpha-D-galacturonosyl](n) + n methanol + n H(+)</text>
        <dbReference type="Rhea" id="RHEA:22380"/>
        <dbReference type="Rhea" id="RHEA-COMP:14570"/>
        <dbReference type="Rhea" id="RHEA-COMP:14573"/>
        <dbReference type="ChEBI" id="CHEBI:15377"/>
        <dbReference type="ChEBI" id="CHEBI:15378"/>
        <dbReference type="ChEBI" id="CHEBI:17790"/>
        <dbReference type="ChEBI" id="CHEBI:140522"/>
        <dbReference type="ChEBI" id="CHEBI:140523"/>
        <dbReference type="EC" id="3.1.1.11"/>
    </reaction>
</comment>
<dbReference type="GO" id="GO:0030599">
    <property type="term" value="F:pectinesterase activity"/>
    <property type="evidence" value="ECO:0007669"/>
    <property type="project" value="UniProtKB-UniRule"/>
</dbReference>
<dbReference type="GO" id="GO:0045490">
    <property type="term" value="P:pectin catabolic process"/>
    <property type="evidence" value="ECO:0007669"/>
    <property type="project" value="UniProtKB-UniRule"/>
</dbReference>
<comment type="pathway">
    <text evidence="3 15">Glycan metabolism; pectin degradation; 2-dehydro-3-deoxy-D-gluconate from pectin: step 1/5.</text>
</comment>
<evidence type="ECO:0000256" key="1">
    <source>
        <dbReference type="ARBA" id="ARBA00001933"/>
    </source>
</evidence>
<feature type="active site" evidence="14">
    <location>
        <position position="18"/>
    </location>
</feature>
<evidence type="ECO:0000256" key="11">
    <source>
        <dbReference type="ARBA" id="ARBA00025708"/>
    </source>
</evidence>
<evidence type="ECO:0000313" key="20">
    <source>
        <dbReference type="EMBL" id="KAF2300892.1"/>
    </source>
</evidence>
<dbReference type="EC" id="3.1.1.11" evidence="15"/>
<evidence type="ECO:0000259" key="18">
    <source>
        <dbReference type="Pfam" id="PF00155"/>
    </source>
</evidence>
<keyword evidence="5" id="KW-0134">Cell wall</keyword>
<protein>
    <recommendedName>
        <fullName evidence="15">Pectinesterase</fullName>
        <ecNumber evidence="15">3.1.1.11</ecNumber>
    </recommendedName>
</protein>
<evidence type="ECO:0000256" key="16">
    <source>
        <dbReference type="SAM" id="MobiDB-lite"/>
    </source>
</evidence>
<comment type="pathway">
    <text evidence="12">Photosynthesis; C4 acid pathway.</text>
</comment>
<dbReference type="Pfam" id="PF01095">
    <property type="entry name" value="Pectinesterase"/>
    <property type="match status" value="1"/>
</dbReference>
<dbReference type="InterPro" id="IPR015422">
    <property type="entry name" value="PyrdxlP-dep_Trfase_small"/>
</dbReference>
<keyword evidence="7" id="KW-0808">Transferase</keyword>
<evidence type="ECO:0000256" key="12">
    <source>
        <dbReference type="ARBA" id="ARBA00025709"/>
    </source>
</evidence>
<dbReference type="SUPFAM" id="SSF51126">
    <property type="entry name" value="Pectin lyase-like"/>
    <property type="match status" value="2"/>
</dbReference>
<comment type="subunit">
    <text evidence="4">Homodimer.</text>
</comment>
<dbReference type="Pfam" id="PF00155">
    <property type="entry name" value="Aminotran_1_2"/>
    <property type="match status" value="1"/>
</dbReference>
<evidence type="ECO:0000256" key="17">
    <source>
        <dbReference type="SAM" id="Phobius"/>
    </source>
</evidence>
<proteinExistence type="inferred from homology"/>
<keyword evidence="6" id="KW-0032">Aminotransferase</keyword>
<keyword evidence="21" id="KW-1185">Reference proteome</keyword>
<feature type="domain" description="Aminotransferase class I/classII large" evidence="18">
    <location>
        <begin position="309"/>
        <end position="602"/>
    </location>
</feature>
<dbReference type="InterPro" id="IPR033131">
    <property type="entry name" value="Pectinesterase_Asp_AS"/>
</dbReference>
<dbReference type="FunFam" id="3.40.640.10:FF:000012">
    <property type="entry name" value="alanine aminotransferase 2"/>
    <property type="match status" value="1"/>
</dbReference>
<evidence type="ECO:0000256" key="10">
    <source>
        <dbReference type="ARBA" id="ARBA00023085"/>
    </source>
</evidence>
<dbReference type="UniPathway" id="UPA00528">
    <property type="reaction ID" value="UER00586"/>
</dbReference>
<name>A0A6A6LHL1_HEVBR</name>
<dbReference type="InterPro" id="IPR045088">
    <property type="entry name" value="ALAT1/2-like"/>
</dbReference>
<dbReference type="SUPFAM" id="SSF53383">
    <property type="entry name" value="PLP-dependent transferases"/>
    <property type="match status" value="1"/>
</dbReference>
<feature type="transmembrane region" description="Helical" evidence="17">
    <location>
        <begin position="7"/>
        <end position="28"/>
    </location>
</feature>
<dbReference type="UniPathway" id="UPA00545">
    <property type="reaction ID" value="UER00823"/>
</dbReference>
<dbReference type="PROSITE" id="PS00503">
    <property type="entry name" value="PECTINESTERASE_2"/>
    <property type="match status" value="2"/>
</dbReference>
<keyword evidence="8 15" id="KW-0378">Hydrolase</keyword>
<dbReference type="UniPathway" id="UPA00322"/>
<dbReference type="Gene3D" id="3.90.1150.10">
    <property type="entry name" value="Aspartate Aminotransferase, domain 1"/>
    <property type="match status" value="1"/>
</dbReference>
<comment type="similarity">
    <text evidence="13">Belongs to the class-I pyridoxal-phosphate-dependent aminotransferase family. Alanine aminotransferase subfamily.</text>
</comment>
<dbReference type="InterPro" id="IPR015421">
    <property type="entry name" value="PyrdxlP-dep_Trfase_major"/>
</dbReference>
<accession>A0A6A6LHL1</accession>
<evidence type="ECO:0000259" key="19">
    <source>
        <dbReference type="Pfam" id="PF01095"/>
    </source>
</evidence>
<feature type="region of interest" description="Disordered" evidence="16">
    <location>
        <begin position="39"/>
        <end position="58"/>
    </location>
</feature>